<evidence type="ECO:0000256" key="8">
    <source>
        <dbReference type="SAM" id="Phobius"/>
    </source>
</evidence>
<accession>A0ABV8EQC2</accession>
<evidence type="ECO:0000256" key="2">
    <source>
        <dbReference type="ARBA" id="ARBA00022475"/>
    </source>
</evidence>
<proteinExistence type="predicted"/>
<evidence type="ECO:0000313" key="11">
    <source>
        <dbReference type="Proteomes" id="UP001595698"/>
    </source>
</evidence>
<keyword evidence="6" id="KW-0051">Antiviral defense</keyword>
<feature type="transmembrane region" description="Helical" evidence="8">
    <location>
        <begin position="75"/>
        <end position="94"/>
    </location>
</feature>
<reference evidence="11" key="1">
    <citation type="journal article" date="2019" name="Int. J. Syst. Evol. Microbiol.">
        <title>The Global Catalogue of Microorganisms (GCM) 10K type strain sequencing project: providing services to taxonomists for standard genome sequencing and annotation.</title>
        <authorList>
            <consortium name="The Broad Institute Genomics Platform"/>
            <consortium name="The Broad Institute Genome Sequencing Center for Infectious Disease"/>
            <person name="Wu L."/>
            <person name="Ma J."/>
        </authorList>
    </citation>
    <scope>NUCLEOTIDE SEQUENCE [LARGE SCALE GENOMIC DNA]</scope>
    <source>
        <strain evidence="11">TBRC 7912</strain>
    </source>
</reference>
<evidence type="ECO:0000256" key="5">
    <source>
        <dbReference type="ARBA" id="ARBA00022989"/>
    </source>
</evidence>
<keyword evidence="4" id="KW-0547">Nucleotide-binding</keyword>
<protein>
    <recommendedName>
        <fullName evidence="9">Pycsar effector protein domain-containing protein</fullName>
    </recommendedName>
</protein>
<evidence type="ECO:0000256" key="1">
    <source>
        <dbReference type="ARBA" id="ARBA00004236"/>
    </source>
</evidence>
<evidence type="ECO:0000256" key="6">
    <source>
        <dbReference type="ARBA" id="ARBA00023118"/>
    </source>
</evidence>
<comment type="subcellular location">
    <subcellularLocation>
        <location evidence="1">Cell membrane</location>
    </subcellularLocation>
</comment>
<evidence type="ECO:0000256" key="4">
    <source>
        <dbReference type="ARBA" id="ARBA00022741"/>
    </source>
</evidence>
<dbReference type="Pfam" id="PF18967">
    <property type="entry name" value="PycTM"/>
    <property type="match status" value="1"/>
</dbReference>
<dbReference type="InterPro" id="IPR043760">
    <property type="entry name" value="PycTM_dom"/>
</dbReference>
<evidence type="ECO:0000259" key="9">
    <source>
        <dbReference type="Pfam" id="PF18967"/>
    </source>
</evidence>
<keyword evidence="11" id="KW-1185">Reference proteome</keyword>
<keyword evidence="7 8" id="KW-0472">Membrane</keyword>
<keyword evidence="3 8" id="KW-0812">Transmembrane</keyword>
<keyword evidence="2" id="KW-1003">Cell membrane</keyword>
<comment type="caution">
    <text evidence="10">The sequence shown here is derived from an EMBL/GenBank/DDBJ whole genome shotgun (WGS) entry which is preliminary data.</text>
</comment>
<evidence type="ECO:0000256" key="3">
    <source>
        <dbReference type="ARBA" id="ARBA00022692"/>
    </source>
</evidence>
<evidence type="ECO:0000313" key="10">
    <source>
        <dbReference type="EMBL" id="MFC3978524.1"/>
    </source>
</evidence>
<dbReference type="RefSeq" id="WP_386186681.1">
    <property type="nucleotide sequence ID" value="NZ_JBHSBC010000001.1"/>
</dbReference>
<sequence>MLKIGRDSQGVPREGEVAQERDEVLSYLDEVLAEVRADNRGQNRKAVALLVAAVLAAVVAGMLKPGVLPGQVEWLWWTGAFFCTMGAVMLVGALHPLSSGLAGRSIERRRSYAGRLHTWSPPVRQEDEDRTRSGRSRGAFSDEALAELWARLGGQDTRAGADDLVLWIRRLGAVAQAKDRYIRRGMLLFLVAAACCLFAVAVGQAILGA</sequence>
<gene>
    <name evidence="10" type="ORF">ACFOYY_00195</name>
</gene>
<dbReference type="EMBL" id="JBHSBC010000001">
    <property type="protein sequence ID" value="MFC3978524.1"/>
    <property type="molecule type" value="Genomic_DNA"/>
</dbReference>
<feature type="transmembrane region" description="Helical" evidence="8">
    <location>
        <begin position="186"/>
        <end position="207"/>
    </location>
</feature>
<dbReference type="Proteomes" id="UP001595698">
    <property type="component" value="Unassembled WGS sequence"/>
</dbReference>
<name>A0ABV8EQC2_9ACTN</name>
<keyword evidence="5 8" id="KW-1133">Transmembrane helix</keyword>
<organism evidence="10 11">
    <name type="scientific">Streptosporangium jomthongense</name>
    <dbReference type="NCBI Taxonomy" id="1193683"/>
    <lineage>
        <taxon>Bacteria</taxon>
        <taxon>Bacillati</taxon>
        <taxon>Actinomycetota</taxon>
        <taxon>Actinomycetes</taxon>
        <taxon>Streptosporangiales</taxon>
        <taxon>Streptosporangiaceae</taxon>
        <taxon>Streptosporangium</taxon>
    </lineage>
</organism>
<feature type="transmembrane region" description="Helical" evidence="8">
    <location>
        <begin position="46"/>
        <end position="63"/>
    </location>
</feature>
<evidence type="ECO:0000256" key="7">
    <source>
        <dbReference type="ARBA" id="ARBA00023136"/>
    </source>
</evidence>
<feature type="domain" description="Pycsar effector protein" evidence="9">
    <location>
        <begin position="28"/>
        <end position="202"/>
    </location>
</feature>